<dbReference type="SUPFAM" id="SSF160369">
    <property type="entry name" value="Ribosomal protein L10-like"/>
    <property type="match status" value="1"/>
</dbReference>
<evidence type="ECO:0000313" key="8">
    <source>
        <dbReference type="EMBL" id="AZZ57142.1"/>
    </source>
</evidence>
<dbReference type="InterPro" id="IPR022973">
    <property type="entry name" value="Ribosomal_uL10_bac"/>
</dbReference>
<dbReference type="InterPro" id="IPR002363">
    <property type="entry name" value="Ribosomal_uL10_CS_bac"/>
</dbReference>
<protein>
    <recommendedName>
        <fullName evidence="6 7">Large ribosomal subunit protein uL10</fullName>
    </recommendedName>
</protein>
<dbReference type="Gene3D" id="6.10.250.290">
    <property type="match status" value="1"/>
</dbReference>
<dbReference type="CDD" id="cd05797">
    <property type="entry name" value="Ribosomal_L10"/>
    <property type="match status" value="1"/>
</dbReference>
<dbReference type="GO" id="GO:0003735">
    <property type="term" value="F:structural constituent of ribosome"/>
    <property type="evidence" value="ECO:0007669"/>
    <property type="project" value="InterPro"/>
</dbReference>
<comment type="subunit">
    <text evidence="5 7">Part of the ribosomal stalk of the 50S ribosomal subunit. The N-terminus interacts with L11 and the large rRNA to form the base of the stalk. The C-terminus forms an elongated spine to which L12 dimers bind in a sequential fashion forming a multimeric L10(L12)X complex.</text>
</comment>
<comment type="similarity">
    <text evidence="2 7">Belongs to the universal ribosomal protein uL10 family.</text>
</comment>
<dbReference type="Gene3D" id="3.30.70.1730">
    <property type="match status" value="1"/>
</dbReference>
<dbReference type="RefSeq" id="WP_104266380.1">
    <property type="nucleotide sequence ID" value="NZ_CP028130.1"/>
</dbReference>
<name>A0AAD1AGH2_9MICO</name>
<dbReference type="InterPro" id="IPR047865">
    <property type="entry name" value="Ribosomal_uL10_bac_type"/>
</dbReference>
<keyword evidence="4 7" id="KW-0687">Ribonucleoprotein</keyword>
<dbReference type="PANTHER" id="PTHR11560">
    <property type="entry name" value="39S RIBOSOMAL PROTEIN L10, MITOCHONDRIAL"/>
    <property type="match status" value="1"/>
</dbReference>
<dbReference type="InterPro" id="IPR043141">
    <property type="entry name" value="Ribosomal_uL10-like_sf"/>
</dbReference>
<keyword evidence="7" id="KW-0699">rRNA-binding</keyword>
<evidence type="ECO:0000313" key="9">
    <source>
        <dbReference type="Proteomes" id="UP000283946"/>
    </source>
</evidence>
<organism evidence="8 9">
    <name type="scientific">Rathayibacter iranicus</name>
    <dbReference type="NCBI Taxonomy" id="59737"/>
    <lineage>
        <taxon>Bacteria</taxon>
        <taxon>Bacillati</taxon>
        <taxon>Actinomycetota</taxon>
        <taxon>Actinomycetes</taxon>
        <taxon>Micrococcales</taxon>
        <taxon>Microbacteriaceae</taxon>
        <taxon>Rathayibacter</taxon>
    </lineage>
</organism>
<evidence type="ECO:0000256" key="4">
    <source>
        <dbReference type="ARBA" id="ARBA00023274"/>
    </source>
</evidence>
<proteinExistence type="inferred from homology"/>
<dbReference type="GO" id="GO:0070180">
    <property type="term" value="F:large ribosomal subunit rRNA binding"/>
    <property type="evidence" value="ECO:0007669"/>
    <property type="project" value="UniProtKB-UniRule"/>
</dbReference>
<dbReference type="NCBIfam" id="NF000955">
    <property type="entry name" value="PRK00099.1-1"/>
    <property type="match status" value="1"/>
</dbReference>
<dbReference type="GO" id="GO:0006412">
    <property type="term" value="P:translation"/>
    <property type="evidence" value="ECO:0007669"/>
    <property type="project" value="UniProtKB-UniRule"/>
</dbReference>
<dbReference type="PROSITE" id="PS01109">
    <property type="entry name" value="RIBOSOMAL_L10"/>
    <property type="match status" value="1"/>
</dbReference>
<sequence length="171" mass="18073">MANKEASVAELTEKFQSSTAVLLTEYRGLTVAQLKTLRTDISEHATYAVVKNTLTKIAANNAGISSFDDELAGPSAIAFVHGDPVAVAKSLRAFAKANPLLVVKGGYFDGNPLTAEEVGKLADLESREVLLGKLAGVFKASLFGAAYLFNAPLSKAVRTVEALREKQESAS</sequence>
<evidence type="ECO:0000256" key="2">
    <source>
        <dbReference type="ARBA" id="ARBA00008889"/>
    </source>
</evidence>
<dbReference type="InterPro" id="IPR001790">
    <property type="entry name" value="Ribosomal_uL10"/>
</dbReference>
<dbReference type="GO" id="GO:0015934">
    <property type="term" value="C:large ribosomal subunit"/>
    <property type="evidence" value="ECO:0007669"/>
    <property type="project" value="InterPro"/>
</dbReference>
<dbReference type="EMBL" id="CP028130">
    <property type="protein sequence ID" value="AZZ57142.1"/>
    <property type="molecule type" value="Genomic_DNA"/>
</dbReference>
<comment type="function">
    <text evidence="1 7">Forms part of the ribosomal stalk, playing a central role in the interaction of the ribosome with GTP-bound translation factors.</text>
</comment>
<dbReference type="AlphaFoldDB" id="A0AAD1AGH2"/>
<dbReference type="HAMAP" id="MF_00362">
    <property type="entry name" value="Ribosomal_uL10"/>
    <property type="match status" value="1"/>
</dbReference>
<dbReference type="Pfam" id="PF00466">
    <property type="entry name" value="Ribosomal_L10"/>
    <property type="match status" value="1"/>
</dbReference>
<accession>A0AAD1AGH2</accession>
<evidence type="ECO:0000256" key="6">
    <source>
        <dbReference type="ARBA" id="ARBA00035202"/>
    </source>
</evidence>
<dbReference type="KEGG" id="ria:C7V51_15640"/>
<evidence type="ECO:0000256" key="3">
    <source>
        <dbReference type="ARBA" id="ARBA00022980"/>
    </source>
</evidence>
<evidence type="ECO:0000256" key="7">
    <source>
        <dbReference type="HAMAP-Rule" id="MF_00362"/>
    </source>
</evidence>
<keyword evidence="7" id="KW-0694">RNA-binding</keyword>
<gene>
    <name evidence="7" type="primary">rplJ</name>
    <name evidence="8" type="ORF">C7V51_15640</name>
</gene>
<evidence type="ECO:0000256" key="5">
    <source>
        <dbReference type="ARBA" id="ARBA00026025"/>
    </source>
</evidence>
<keyword evidence="3 7" id="KW-0689">Ribosomal protein</keyword>
<evidence type="ECO:0000256" key="1">
    <source>
        <dbReference type="ARBA" id="ARBA00002633"/>
    </source>
</evidence>
<reference evidence="8 9" key="1">
    <citation type="submission" date="2018-03" db="EMBL/GenBank/DDBJ databases">
        <title>Bacteriophage NCPPB3778 and a type I-E CRISPR drive the evolution of the US Biological Select Agent, Rathayibacter toxicus.</title>
        <authorList>
            <person name="Davis E.W.II."/>
            <person name="Tabima J.F."/>
            <person name="Weisberg A.J."/>
            <person name="Dantas Lopes L."/>
            <person name="Wiseman M.S."/>
            <person name="Wiseman M.S."/>
            <person name="Pupko T."/>
            <person name="Belcher M.S."/>
            <person name="Sechler A.J."/>
            <person name="Tancos M.A."/>
            <person name="Schroeder B.K."/>
            <person name="Murray T.D."/>
            <person name="Luster D.G."/>
            <person name="Schneider W.L."/>
            <person name="Rogers E."/>
            <person name="Andreote F.D."/>
            <person name="Grunwald N.J."/>
            <person name="Putnam M.L."/>
            <person name="Chang J.H."/>
        </authorList>
    </citation>
    <scope>NUCLEOTIDE SEQUENCE [LARGE SCALE GENOMIC DNA]</scope>
    <source>
        <strain evidence="8 9">NCCPB 2253</strain>
    </source>
</reference>
<dbReference type="Proteomes" id="UP000283946">
    <property type="component" value="Chromosome"/>
</dbReference>